<accession>A0A1G2UJP8</accession>
<reference evidence="1 2" key="1">
    <citation type="journal article" date="2016" name="Nat. Commun.">
        <title>Thousands of microbial genomes shed light on interconnected biogeochemical processes in an aquifer system.</title>
        <authorList>
            <person name="Anantharaman K."/>
            <person name="Brown C.T."/>
            <person name="Hug L.A."/>
            <person name="Sharon I."/>
            <person name="Castelle C.J."/>
            <person name="Probst A.J."/>
            <person name="Thomas B.C."/>
            <person name="Singh A."/>
            <person name="Wilkins M.J."/>
            <person name="Karaoz U."/>
            <person name="Brodie E.L."/>
            <person name="Williams K.H."/>
            <person name="Hubbard S.S."/>
            <person name="Banfield J.F."/>
        </authorList>
    </citation>
    <scope>NUCLEOTIDE SEQUENCE [LARGE SCALE GENOMIC DNA]</scope>
</reference>
<evidence type="ECO:0000313" key="2">
    <source>
        <dbReference type="Proteomes" id="UP000177096"/>
    </source>
</evidence>
<comment type="caution">
    <text evidence="1">The sequence shown here is derived from an EMBL/GenBank/DDBJ whole genome shotgun (WGS) entry which is preliminary data.</text>
</comment>
<protein>
    <submittedName>
        <fullName evidence="1">Uncharacterized protein</fullName>
    </submittedName>
</protein>
<gene>
    <name evidence="1" type="ORF">A3I86_01625</name>
</gene>
<evidence type="ECO:0000313" key="1">
    <source>
        <dbReference type="EMBL" id="OHB09392.1"/>
    </source>
</evidence>
<organism evidence="1 2">
    <name type="scientific">Candidatus Zambryskibacteria bacterium RIFCSPLOWO2_02_FULL_39_14</name>
    <dbReference type="NCBI Taxonomy" id="1802769"/>
    <lineage>
        <taxon>Bacteria</taxon>
        <taxon>Candidatus Zambryskiibacteriota</taxon>
    </lineage>
</organism>
<dbReference type="EMBL" id="MHWM01000002">
    <property type="protein sequence ID" value="OHB09392.1"/>
    <property type="molecule type" value="Genomic_DNA"/>
</dbReference>
<name>A0A1G2UJP8_9BACT</name>
<dbReference type="AlphaFoldDB" id="A0A1G2UJP8"/>
<dbReference type="Proteomes" id="UP000177096">
    <property type="component" value="Unassembled WGS sequence"/>
</dbReference>
<proteinExistence type="predicted"/>
<sequence length="63" mass="7348">MISDAALKEFKEIWAEEIGSEISDEQAMEEATQLLTLFDAIYRPIKKEWVKHYDDDKSKQATI</sequence>